<dbReference type="Proteomes" id="UP000268844">
    <property type="component" value="Unassembled WGS sequence"/>
</dbReference>
<feature type="transmembrane region" description="Helical" evidence="1">
    <location>
        <begin position="206"/>
        <end position="227"/>
    </location>
</feature>
<keyword evidence="1" id="KW-1133">Transmembrane helix</keyword>
<dbReference type="InterPro" id="IPR016833">
    <property type="entry name" value="Put_Na-Bile_cotransptr"/>
</dbReference>
<evidence type="ECO:0000313" key="2">
    <source>
        <dbReference type="EMBL" id="VDS02912.1"/>
    </source>
</evidence>
<dbReference type="GO" id="GO:0005886">
    <property type="term" value="C:plasma membrane"/>
    <property type="evidence" value="ECO:0007669"/>
    <property type="project" value="TreeGrafter"/>
</dbReference>
<dbReference type="PIRSF" id="PIRSF026166">
    <property type="entry name" value="UCP026166"/>
    <property type="match status" value="1"/>
</dbReference>
<dbReference type="AlphaFoldDB" id="A0A3S4C914"/>
<evidence type="ECO:0000313" key="3">
    <source>
        <dbReference type="Proteomes" id="UP000268844"/>
    </source>
</evidence>
<reference evidence="2 3" key="1">
    <citation type="submission" date="2018-12" db="EMBL/GenBank/DDBJ databases">
        <authorList>
            <person name="Criscuolo A."/>
        </authorList>
    </citation>
    <scope>NUCLEOTIDE SEQUENCE [LARGE SCALE GENOMIC DNA]</scope>
    <source>
        <strain evidence="2">ACIP1116281</strain>
    </source>
</reference>
<evidence type="ECO:0000256" key="1">
    <source>
        <dbReference type="SAM" id="Phobius"/>
    </source>
</evidence>
<organism evidence="2 3">
    <name type="scientific">Devosia equisanguinis</name>
    <dbReference type="NCBI Taxonomy" id="2490941"/>
    <lineage>
        <taxon>Bacteria</taxon>
        <taxon>Pseudomonadati</taxon>
        <taxon>Pseudomonadota</taxon>
        <taxon>Alphaproteobacteria</taxon>
        <taxon>Hyphomicrobiales</taxon>
        <taxon>Devosiaceae</taxon>
        <taxon>Devosia</taxon>
    </lineage>
</organism>
<keyword evidence="3" id="KW-1185">Reference proteome</keyword>
<protein>
    <submittedName>
        <fullName evidence="2">Sodium Bile acid symporter family protein</fullName>
    </submittedName>
</protein>
<feature type="transmembrane region" description="Helical" evidence="1">
    <location>
        <begin position="38"/>
        <end position="56"/>
    </location>
</feature>
<keyword evidence="1" id="KW-0472">Membrane</keyword>
<proteinExistence type="predicted"/>
<feature type="transmembrane region" description="Helical" evidence="1">
    <location>
        <begin position="105"/>
        <end position="127"/>
    </location>
</feature>
<feature type="transmembrane region" description="Helical" evidence="1">
    <location>
        <begin position="77"/>
        <end position="99"/>
    </location>
</feature>
<dbReference type="PANTHER" id="PTHR18640">
    <property type="entry name" value="SOLUTE CARRIER FAMILY 10 MEMBER 7"/>
    <property type="match status" value="1"/>
</dbReference>
<dbReference type="EMBL" id="UZWD01000004">
    <property type="protein sequence ID" value="VDS02912.1"/>
    <property type="molecule type" value="Genomic_DNA"/>
</dbReference>
<dbReference type="InterPro" id="IPR038770">
    <property type="entry name" value="Na+/solute_symporter_sf"/>
</dbReference>
<feature type="transmembrane region" description="Helical" evidence="1">
    <location>
        <begin position="167"/>
        <end position="185"/>
    </location>
</feature>
<dbReference type="PANTHER" id="PTHR18640:SF5">
    <property type="entry name" value="SODIUM_BILE ACID COTRANSPORTER 7"/>
    <property type="match status" value="1"/>
</dbReference>
<feature type="transmembrane region" description="Helical" evidence="1">
    <location>
        <begin position="134"/>
        <end position="155"/>
    </location>
</feature>
<name>A0A3S4C914_9HYPH</name>
<feature type="transmembrane region" description="Helical" evidence="1">
    <location>
        <begin position="233"/>
        <end position="254"/>
    </location>
</feature>
<sequence>MSSPSPLQRFRPDPFFVLLVLTVLSAMVLPATDMVAEWLSRASYAAVVVLFFVYGAKLDPRAVLAGLANWRLQGTTLLTTFALFPVIGLALATAIGSILPANLALGVLFLCLLPSTVQSCIAFTSLAQGNVGGAVCAATLSNIAAVALTPLLSAILLQTGEGPSGSAVVNIGVQILLPFALGQISRRVIGAWFAQHPRLTLAVDRGSILLIVYTAFSAGMVAGVWMRVTPCDIVVLLGAEILLLAIILAGSMLLARKLGLDRSDRVALLFCGSTKSMATGIPVANILFMGQAVSLIVLPLLIFHQLQIFVCASIAHRLSRQT</sequence>
<dbReference type="Gene3D" id="1.20.1530.20">
    <property type="match status" value="1"/>
</dbReference>
<dbReference type="OrthoDB" id="9792271at2"/>
<dbReference type="RefSeq" id="WP_126148546.1">
    <property type="nucleotide sequence ID" value="NZ_JBHTMH010000006.1"/>
</dbReference>
<feature type="transmembrane region" description="Helical" evidence="1">
    <location>
        <begin position="12"/>
        <end position="32"/>
    </location>
</feature>
<dbReference type="Pfam" id="PF13593">
    <property type="entry name" value="SBF_like"/>
    <property type="match status" value="1"/>
</dbReference>
<gene>
    <name evidence="2" type="ORF">DEVEQU_00031</name>
</gene>
<keyword evidence="1" id="KW-0812">Transmembrane</keyword>
<accession>A0A3S4C914</accession>